<accession>A0A8S5UTZ5</accession>
<organism evidence="1">
    <name type="scientific">Myoviridae sp. ctYA416</name>
    <dbReference type="NCBI Taxonomy" id="2825125"/>
    <lineage>
        <taxon>Viruses</taxon>
        <taxon>Duplodnaviria</taxon>
        <taxon>Heunggongvirae</taxon>
        <taxon>Uroviricota</taxon>
        <taxon>Caudoviricetes</taxon>
    </lineage>
</organism>
<sequence length="241" mass="28037">MALSTVDIMSLLKDTVEFTYDRFNGKVNYIDQISRLIFTDGYVGPTTVIGRTSPCNHIYISLTAFYNYCIDRNIDSPDVVRNKAFEVIMHEMTHADQLIDPKFLAKNASYRNSIEKDCIYQTAKFVLDNLNLIRSYGLYVDESSFRNMIHSVGEREFGRKNPSLFVPYRLENIIGPKFKDIKSYNTVLNYYGNKVLIKDRGLYISSLEQIDYLERMHINRNFNMEFLFDGSDLEIKITQGT</sequence>
<dbReference type="EMBL" id="BK016136">
    <property type="protein sequence ID" value="DAF97866.1"/>
    <property type="molecule type" value="Genomic_DNA"/>
</dbReference>
<protein>
    <submittedName>
        <fullName evidence="1">Uncharacterized protein</fullName>
    </submittedName>
</protein>
<evidence type="ECO:0000313" key="1">
    <source>
        <dbReference type="EMBL" id="DAF97866.1"/>
    </source>
</evidence>
<name>A0A8S5UTZ5_9CAUD</name>
<reference evidence="1" key="1">
    <citation type="journal article" date="2021" name="Proc. Natl. Acad. Sci. U.S.A.">
        <title>A Catalog of Tens of Thousands of Viruses from Human Metagenomes Reveals Hidden Associations with Chronic Diseases.</title>
        <authorList>
            <person name="Tisza M.J."/>
            <person name="Buck C.B."/>
        </authorList>
    </citation>
    <scope>NUCLEOTIDE SEQUENCE</scope>
    <source>
        <strain evidence="1">CtYA416</strain>
    </source>
</reference>
<proteinExistence type="predicted"/>